<keyword evidence="2 5" id="KW-0812">Transmembrane</keyword>
<name>A0ABY6M1U1_9FLAO</name>
<feature type="transmembrane region" description="Helical" evidence="5">
    <location>
        <begin position="18"/>
        <end position="42"/>
    </location>
</feature>
<keyword evidence="7" id="KW-1185">Reference proteome</keyword>
<dbReference type="EMBL" id="CP081495">
    <property type="protein sequence ID" value="UYW02539.1"/>
    <property type="molecule type" value="Genomic_DNA"/>
</dbReference>
<comment type="subcellular location">
    <subcellularLocation>
        <location evidence="1">Membrane</location>
    </subcellularLocation>
</comment>
<sequence>MKECKADLYDDFIKPDNYLFFAILSTFICFAPLGIVAILNAIKVSKLWNQKKYEQARIASDNALKFGQLALIVGGILWLIIIINY</sequence>
<evidence type="ECO:0000256" key="3">
    <source>
        <dbReference type="ARBA" id="ARBA00022989"/>
    </source>
</evidence>
<keyword evidence="3 5" id="KW-1133">Transmembrane helix</keyword>
<evidence type="ECO:0000256" key="4">
    <source>
        <dbReference type="ARBA" id="ARBA00023136"/>
    </source>
</evidence>
<proteinExistence type="predicted"/>
<dbReference type="PANTHER" id="PTHR14948">
    <property type="entry name" value="NG5"/>
    <property type="match status" value="1"/>
</dbReference>
<protein>
    <submittedName>
        <fullName evidence="6">CD225/dispanin family protein</fullName>
    </submittedName>
</protein>
<dbReference type="InterPro" id="IPR051423">
    <property type="entry name" value="CD225/Dispanin"/>
</dbReference>
<dbReference type="InterPro" id="IPR007593">
    <property type="entry name" value="CD225/Dispanin_fam"/>
</dbReference>
<accession>A0ABY6M1U1</accession>
<dbReference type="PANTHER" id="PTHR14948:SF25">
    <property type="entry name" value="DUF4190 DOMAIN-CONTAINING PROTEIN"/>
    <property type="match status" value="1"/>
</dbReference>
<dbReference type="RefSeq" id="WP_264435107.1">
    <property type="nucleotide sequence ID" value="NZ_CP081495.1"/>
</dbReference>
<dbReference type="Proteomes" id="UP001163328">
    <property type="component" value="Chromosome"/>
</dbReference>
<evidence type="ECO:0000256" key="5">
    <source>
        <dbReference type="SAM" id="Phobius"/>
    </source>
</evidence>
<keyword evidence="4 5" id="KW-0472">Membrane</keyword>
<feature type="transmembrane region" description="Helical" evidence="5">
    <location>
        <begin position="63"/>
        <end position="83"/>
    </location>
</feature>
<dbReference type="Pfam" id="PF04505">
    <property type="entry name" value="CD225"/>
    <property type="match status" value="1"/>
</dbReference>
<evidence type="ECO:0000256" key="2">
    <source>
        <dbReference type="ARBA" id="ARBA00022692"/>
    </source>
</evidence>
<evidence type="ECO:0000256" key="1">
    <source>
        <dbReference type="ARBA" id="ARBA00004370"/>
    </source>
</evidence>
<gene>
    <name evidence="6" type="ORF">K5I29_06610</name>
</gene>
<organism evidence="6 7">
    <name type="scientific">Flavobacterium agricola</name>
    <dbReference type="NCBI Taxonomy" id="2870839"/>
    <lineage>
        <taxon>Bacteria</taxon>
        <taxon>Pseudomonadati</taxon>
        <taxon>Bacteroidota</taxon>
        <taxon>Flavobacteriia</taxon>
        <taxon>Flavobacteriales</taxon>
        <taxon>Flavobacteriaceae</taxon>
        <taxon>Flavobacterium</taxon>
    </lineage>
</organism>
<evidence type="ECO:0000313" key="7">
    <source>
        <dbReference type="Proteomes" id="UP001163328"/>
    </source>
</evidence>
<evidence type="ECO:0000313" key="6">
    <source>
        <dbReference type="EMBL" id="UYW02539.1"/>
    </source>
</evidence>
<reference evidence="6" key="1">
    <citation type="submission" date="2021-08" db="EMBL/GenBank/DDBJ databases">
        <title>Flavobacterium sp. strain CC-SYL302.</title>
        <authorList>
            <person name="Lin S.-Y."/>
            <person name="Lee T.-H."/>
            <person name="Young C.-C."/>
        </authorList>
    </citation>
    <scope>NUCLEOTIDE SEQUENCE</scope>
    <source>
        <strain evidence="6">CC-SYL302</strain>
    </source>
</reference>